<sequence>MRSADQGDGLIRSHGSTFNAFAMRPRTVIYPVKCEKKGDANSFFTIMGHRCCRPSGALPCVIADALRLVPATDAFM</sequence>
<evidence type="ECO:0000313" key="2">
    <source>
        <dbReference type="Proteomes" id="UP000053176"/>
    </source>
</evidence>
<evidence type="ECO:0000313" key="1">
    <source>
        <dbReference type="EMBL" id="KUM26958.1"/>
    </source>
</evidence>
<comment type="caution">
    <text evidence="1">The sequence shown here is derived from an EMBL/GenBank/DDBJ whole genome shotgun (WGS) entry which is preliminary data.</text>
</comment>
<proteinExistence type="predicted"/>
<name>A0A117N3U0_RHILI</name>
<dbReference type="Proteomes" id="UP000053176">
    <property type="component" value="Unassembled WGS sequence"/>
</dbReference>
<dbReference type="AlphaFoldDB" id="A0A117N3U0"/>
<accession>A0A117N3U0</accession>
<reference evidence="1 2" key="1">
    <citation type="submission" date="2015-12" db="EMBL/GenBank/DDBJ databases">
        <title>Draft genome sequence of Mesorhizobium sp. UFLA 01-765, a multitolerant efficient symbiont and plant-growth promoting strain isolated from Zn-mining soil using Leucaena leucocephala as a trap plant.</title>
        <authorList>
            <person name="Rangel W.M."/>
            <person name="Thijs S."/>
            <person name="Longatti S.M."/>
            <person name="Moreira F.M."/>
            <person name="Weyens N."/>
            <person name="Vangronsveld J."/>
            <person name="Van Hamme J.D."/>
            <person name="Bottos E.M."/>
            <person name="Rineau F."/>
        </authorList>
    </citation>
    <scope>NUCLEOTIDE SEQUENCE [LARGE SCALE GENOMIC DNA]</scope>
    <source>
        <strain evidence="1 2">UFLA 01-765</strain>
    </source>
</reference>
<protein>
    <submittedName>
        <fullName evidence="1">Uncharacterized protein</fullName>
    </submittedName>
</protein>
<organism evidence="1 2">
    <name type="scientific">Rhizobium loti</name>
    <name type="common">Mesorhizobium loti</name>
    <dbReference type="NCBI Taxonomy" id="381"/>
    <lineage>
        <taxon>Bacteria</taxon>
        <taxon>Pseudomonadati</taxon>
        <taxon>Pseudomonadota</taxon>
        <taxon>Alphaproteobacteria</taxon>
        <taxon>Hyphomicrobiales</taxon>
        <taxon>Phyllobacteriaceae</taxon>
        <taxon>Mesorhizobium</taxon>
    </lineage>
</organism>
<dbReference type="EMBL" id="LPWA01000100">
    <property type="protein sequence ID" value="KUM26958.1"/>
    <property type="molecule type" value="Genomic_DNA"/>
</dbReference>
<gene>
    <name evidence="1" type="ORF">AU467_18460</name>
</gene>